<keyword evidence="2" id="KW-1185">Reference proteome</keyword>
<evidence type="ECO:0000313" key="2">
    <source>
        <dbReference type="Proteomes" id="UP000470875"/>
    </source>
</evidence>
<organism evidence="1 2">
    <name type="scientific">Scrofimicrobium canadense</name>
    <dbReference type="NCBI Taxonomy" id="2652290"/>
    <lineage>
        <taxon>Bacteria</taxon>
        <taxon>Bacillati</taxon>
        <taxon>Actinomycetota</taxon>
        <taxon>Actinomycetes</taxon>
        <taxon>Actinomycetales</taxon>
        <taxon>Actinomycetaceae</taxon>
        <taxon>Scrofimicrobium</taxon>
    </lineage>
</organism>
<dbReference type="RefSeq" id="WP_154544725.1">
    <property type="nucleotide sequence ID" value="NZ_VULO01000007.1"/>
</dbReference>
<gene>
    <name evidence="1" type="ORF">FYJ24_06380</name>
</gene>
<evidence type="ECO:0000313" key="1">
    <source>
        <dbReference type="EMBL" id="MSS84393.1"/>
    </source>
</evidence>
<protein>
    <submittedName>
        <fullName evidence="1">L-rhamnose mutarotase</fullName>
    </submittedName>
</protein>
<dbReference type="GO" id="GO:0019301">
    <property type="term" value="P:rhamnose catabolic process"/>
    <property type="evidence" value="ECO:0007669"/>
    <property type="project" value="TreeGrafter"/>
</dbReference>
<dbReference type="PANTHER" id="PTHR34389">
    <property type="entry name" value="L-RHAMNOSE MUTAROTASE"/>
    <property type="match status" value="1"/>
</dbReference>
<dbReference type="AlphaFoldDB" id="A0A6N7W7B4"/>
<name>A0A6N7W7B4_9ACTO</name>
<dbReference type="Pfam" id="PF05336">
    <property type="entry name" value="rhaM"/>
    <property type="match status" value="1"/>
</dbReference>
<reference evidence="1 2" key="1">
    <citation type="submission" date="2019-08" db="EMBL/GenBank/DDBJ databases">
        <title>In-depth cultivation of the pig gut microbiome towards novel bacterial diversity and tailored functional studies.</title>
        <authorList>
            <person name="Wylensek D."/>
            <person name="Hitch T.C.A."/>
            <person name="Clavel T."/>
        </authorList>
    </citation>
    <scope>NUCLEOTIDE SEQUENCE [LARGE SCALE GENOMIC DNA]</scope>
    <source>
        <strain evidence="1 2">WB03_NA08</strain>
    </source>
</reference>
<proteinExistence type="predicted"/>
<dbReference type="SUPFAM" id="SSF54909">
    <property type="entry name" value="Dimeric alpha+beta barrel"/>
    <property type="match status" value="1"/>
</dbReference>
<sequence length="110" mass="12733">MRRYCLVGQVDPQRIDVYKKAHEAVWPELLRTLKESGWRNYSLFLSPDGMLIGYVESEDLDEAQAKVAATEINTKWQKEMSKLFATEGAPDEAWRRLELVFNLEDQLAAL</sequence>
<dbReference type="Proteomes" id="UP000470875">
    <property type="component" value="Unassembled WGS sequence"/>
</dbReference>
<accession>A0A6N7W7B4</accession>
<dbReference type="InterPro" id="IPR008000">
    <property type="entry name" value="Rham/fucose_mutarotase"/>
</dbReference>
<dbReference type="EMBL" id="VULO01000007">
    <property type="protein sequence ID" value="MSS84393.1"/>
    <property type="molecule type" value="Genomic_DNA"/>
</dbReference>
<dbReference type="GO" id="GO:0016857">
    <property type="term" value="F:racemase and epimerase activity, acting on carbohydrates and derivatives"/>
    <property type="evidence" value="ECO:0007669"/>
    <property type="project" value="InterPro"/>
</dbReference>
<comment type="caution">
    <text evidence="1">The sequence shown here is derived from an EMBL/GenBank/DDBJ whole genome shotgun (WGS) entry which is preliminary data.</text>
</comment>
<dbReference type="PANTHER" id="PTHR34389:SF2">
    <property type="entry name" value="L-RHAMNOSE MUTAROTASE"/>
    <property type="match status" value="1"/>
</dbReference>
<dbReference type="Gene3D" id="3.30.70.100">
    <property type="match status" value="1"/>
</dbReference>
<dbReference type="InterPro" id="IPR011008">
    <property type="entry name" value="Dimeric_a/b-barrel"/>
</dbReference>